<dbReference type="EMBL" id="UYWY01006975">
    <property type="protein sequence ID" value="VDM30014.1"/>
    <property type="molecule type" value="Genomic_DNA"/>
</dbReference>
<organism evidence="3 4">
    <name type="scientific">Toxocara canis</name>
    <name type="common">Canine roundworm</name>
    <dbReference type="NCBI Taxonomy" id="6265"/>
    <lineage>
        <taxon>Eukaryota</taxon>
        <taxon>Metazoa</taxon>
        <taxon>Ecdysozoa</taxon>
        <taxon>Nematoda</taxon>
        <taxon>Chromadorea</taxon>
        <taxon>Rhabditida</taxon>
        <taxon>Spirurina</taxon>
        <taxon>Ascaridomorpha</taxon>
        <taxon>Ascaridoidea</taxon>
        <taxon>Toxocaridae</taxon>
        <taxon>Toxocara</taxon>
    </lineage>
</organism>
<evidence type="ECO:0000259" key="1">
    <source>
        <dbReference type="Pfam" id="PF16420"/>
    </source>
</evidence>
<evidence type="ECO:0000313" key="2">
    <source>
        <dbReference type="EMBL" id="VDM30014.1"/>
    </source>
</evidence>
<dbReference type="InterPro" id="IPR042522">
    <property type="entry name" value="Atg7_N_1"/>
</dbReference>
<evidence type="ECO:0000313" key="3">
    <source>
        <dbReference type="Proteomes" id="UP000050794"/>
    </source>
</evidence>
<sequence length="62" mass="7233">MGEVRFMPLSTFVDPSFWNELNRKKLNEWKLDETPQPVFASYCNCMFVCVQSFIGILSELPV</sequence>
<dbReference type="Proteomes" id="UP000050794">
    <property type="component" value="Unassembled WGS sequence"/>
</dbReference>
<reference evidence="2 3" key="2">
    <citation type="submission" date="2018-11" db="EMBL/GenBank/DDBJ databases">
        <authorList>
            <consortium name="Pathogen Informatics"/>
        </authorList>
    </citation>
    <scope>NUCLEOTIDE SEQUENCE [LARGE SCALE GENOMIC DNA]</scope>
</reference>
<accession>A0A183U727</accession>
<dbReference type="Gene3D" id="3.40.140.70">
    <property type="entry name" value="Ubiquitin-like modifier-activating enzyme ATG7 N-terminal domain"/>
    <property type="match status" value="1"/>
</dbReference>
<dbReference type="WBParaSite" id="TCNE_0000429701-mRNA-1">
    <property type="protein sequence ID" value="TCNE_0000429701-mRNA-1"/>
    <property type="gene ID" value="TCNE_0000429701"/>
</dbReference>
<feature type="domain" description="Ubiquitin-like modifier-activating enzyme Atg7 N-terminal" evidence="1">
    <location>
        <begin position="4"/>
        <end position="45"/>
    </location>
</feature>
<evidence type="ECO:0000313" key="4">
    <source>
        <dbReference type="WBParaSite" id="TCNE_0000429701-mRNA-1"/>
    </source>
</evidence>
<dbReference type="AlphaFoldDB" id="A0A183U727"/>
<name>A0A183U727_TOXCA</name>
<proteinExistence type="predicted"/>
<dbReference type="Pfam" id="PF16420">
    <property type="entry name" value="ATG7_N"/>
    <property type="match status" value="1"/>
</dbReference>
<gene>
    <name evidence="2" type="ORF">TCNE_LOCUS4297</name>
</gene>
<protein>
    <submittedName>
        <fullName evidence="4">ATG7_N domain-containing protein</fullName>
    </submittedName>
</protein>
<reference evidence="4" key="1">
    <citation type="submission" date="2016-06" db="UniProtKB">
        <authorList>
            <consortium name="WormBaseParasite"/>
        </authorList>
    </citation>
    <scope>IDENTIFICATION</scope>
</reference>
<keyword evidence="3" id="KW-1185">Reference proteome</keyword>
<dbReference type="InterPro" id="IPR032197">
    <property type="entry name" value="Atg7_N"/>
</dbReference>